<dbReference type="Proteomes" id="UP000177354">
    <property type="component" value="Unassembled WGS sequence"/>
</dbReference>
<name>A0A1F5Z281_9BACT</name>
<dbReference type="Gene3D" id="3.40.50.450">
    <property type="match status" value="1"/>
</dbReference>
<dbReference type="GO" id="GO:0070694">
    <property type="term" value="F:5-hydroxymethyl-dUMP N-hydrolase activity"/>
    <property type="evidence" value="ECO:0007669"/>
    <property type="project" value="TreeGrafter"/>
</dbReference>
<organism evidence="2 3">
    <name type="scientific">Candidatus Gottesmanbacteria bacterium RIFCSPHIGHO2_01_FULL_40_15</name>
    <dbReference type="NCBI Taxonomy" id="1798376"/>
    <lineage>
        <taxon>Bacteria</taxon>
        <taxon>Candidatus Gottesmaniibacteriota</taxon>
    </lineage>
</organism>
<dbReference type="GO" id="GO:0009159">
    <property type="term" value="P:deoxyribonucleoside monophosphate catabolic process"/>
    <property type="evidence" value="ECO:0007669"/>
    <property type="project" value="TreeGrafter"/>
</dbReference>
<feature type="domain" description="Predicted DNA-binding protein ribbon-helix-helix" evidence="1">
    <location>
        <begin position="153"/>
        <end position="187"/>
    </location>
</feature>
<dbReference type="Pfam" id="PF12651">
    <property type="entry name" value="RHH_3"/>
    <property type="match status" value="1"/>
</dbReference>
<protein>
    <recommendedName>
        <fullName evidence="1">Predicted DNA-binding protein ribbon-helix-helix domain-containing protein</fullName>
    </recommendedName>
</protein>
<gene>
    <name evidence="2" type="ORF">A2777_06490</name>
</gene>
<sequence>MKKIKKQKPVTVYFTASITGKKHYLENYLKIINHLKFKNCHVISDHIINSTESEVKLEKKEDRIKFHKQLEKWIKGSDFIVAETTFLSISIGYEISLALNLNKPVLILYSSGNPPTLLIHYRDERVVCEKYSPETLSDIIDDYIYYVKGTADTRFTFFITPEIATFLKKLSRIDKIPKSVYLRKLIEKDMEKRT</sequence>
<dbReference type="InterPro" id="IPR051239">
    <property type="entry name" value="2'-dNMP_N-hydrolase"/>
</dbReference>
<dbReference type="PANTHER" id="PTHR15364:SF0">
    <property type="entry name" value="2'-DEOXYNUCLEOSIDE 5'-PHOSPHATE N-HYDROLASE 1"/>
    <property type="match status" value="1"/>
</dbReference>
<proteinExistence type="predicted"/>
<dbReference type="InterPro" id="IPR038733">
    <property type="entry name" value="Predicted_DNA_bind_prot_RHH"/>
</dbReference>
<dbReference type="AlphaFoldDB" id="A0A1F5Z281"/>
<dbReference type="EMBL" id="MFJF01000018">
    <property type="protein sequence ID" value="OGG06222.1"/>
    <property type="molecule type" value="Genomic_DNA"/>
</dbReference>
<reference evidence="2 3" key="1">
    <citation type="journal article" date="2016" name="Nat. Commun.">
        <title>Thousands of microbial genomes shed light on interconnected biogeochemical processes in an aquifer system.</title>
        <authorList>
            <person name="Anantharaman K."/>
            <person name="Brown C.T."/>
            <person name="Hug L.A."/>
            <person name="Sharon I."/>
            <person name="Castelle C.J."/>
            <person name="Probst A.J."/>
            <person name="Thomas B.C."/>
            <person name="Singh A."/>
            <person name="Wilkins M.J."/>
            <person name="Karaoz U."/>
            <person name="Brodie E.L."/>
            <person name="Williams K.H."/>
            <person name="Hubbard S.S."/>
            <person name="Banfield J.F."/>
        </authorList>
    </citation>
    <scope>NUCLEOTIDE SEQUENCE [LARGE SCALE GENOMIC DNA]</scope>
</reference>
<evidence type="ECO:0000313" key="2">
    <source>
        <dbReference type="EMBL" id="OGG06222.1"/>
    </source>
</evidence>
<evidence type="ECO:0000259" key="1">
    <source>
        <dbReference type="Pfam" id="PF12651"/>
    </source>
</evidence>
<comment type="caution">
    <text evidence="2">The sequence shown here is derived from an EMBL/GenBank/DDBJ whole genome shotgun (WGS) entry which is preliminary data.</text>
</comment>
<accession>A0A1F5Z281</accession>
<evidence type="ECO:0000313" key="3">
    <source>
        <dbReference type="Proteomes" id="UP000177354"/>
    </source>
</evidence>
<dbReference type="PANTHER" id="PTHR15364">
    <property type="entry name" value="2'-DEOXYNUCLEOSIDE 5'-PHOSPHATE N-HYDROLASE 1"/>
    <property type="match status" value="1"/>
</dbReference>